<proteinExistence type="predicted"/>
<reference evidence="2" key="1">
    <citation type="submission" date="2020-05" db="EMBL/GenBank/DDBJ databases">
        <authorList>
            <person name="Chiriac C."/>
            <person name="Salcher M."/>
            <person name="Ghai R."/>
            <person name="Kavagutti S V."/>
        </authorList>
    </citation>
    <scope>NUCLEOTIDE SEQUENCE</scope>
</reference>
<evidence type="ECO:0000313" key="2">
    <source>
        <dbReference type="EMBL" id="CAB4652701.1"/>
    </source>
</evidence>
<dbReference type="AlphaFoldDB" id="A0A6J6KSW2"/>
<gene>
    <name evidence="2" type="ORF">UFOPK2214_00704</name>
</gene>
<dbReference type="EMBL" id="CAEZWJ010000016">
    <property type="protein sequence ID" value="CAB4652701.1"/>
    <property type="molecule type" value="Genomic_DNA"/>
</dbReference>
<sequence>MNSRGTTFVYRSSMPSTSRRSVASQTNRLIALVASFMLVIAIGVSFIDSGFVDPDASLYRDPPDPEYLRVKSSPYPFKADLPSRDASILPHAFNSGIFQTSNQGGMDQPKYISNLYPLSGEDLTCSGWFELHACAIGESASGNFLILVSPASQSANTAMQVDSIDVDVLIPIRKDNVTYVSTVLQANFQTSRCNRGPTRGSLQLDRIKVGKNDVFVLSIGGDFLDLDELTSEELRNPTQEIVIAANSTGMPEIVASYAGSEMSQIAATNRSLLLTYSDGWQYEETPNGFTGANLIELIPNSRNWRERIHRITSMKDPFWIAAYGIGMRGAAKPNLVKPKRLLDYSANLYPDPDNEPICAGGENE</sequence>
<evidence type="ECO:0000256" key="1">
    <source>
        <dbReference type="SAM" id="Phobius"/>
    </source>
</evidence>
<keyword evidence="1" id="KW-1133">Transmembrane helix</keyword>
<protein>
    <submittedName>
        <fullName evidence="2">Unannotated protein</fullName>
    </submittedName>
</protein>
<keyword evidence="1" id="KW-0472">Membrane</keyword>
<name>A0A6J6KSW2_9ZZZZ</name>
<keyword evidence="1" id="KW-0812">Transmembrane</keyword>
<organism evidence="2">
    <name type="scientific">freshwater metagenome</name>
    <dbReference type="NCBI Taxonomy" id="449393"/>
    <lineage>
        <taxon>unclassified sequences</taxon>
        <taxon>metagenomes</taxon>
        <taxon>ecological metagenomes</taxon>
    </lineage>
</organism>
<feature type="transmembrane region" description="Helical" evidence="1">
    <location>
        <begin position="29"/>
        <end position="47"/>
    </location>
</feature>
<accession>A0A6J6KSW2</accession>